<feature type="domain" description="Mei2-like C-terminal RNA recognition motif" evidence="2">
    <location>
        <begin position="169"/>
        <end position="277"/>
    </location>
</feature>
<dbReference type="HOGENOM" id="CLU_786207_0_0_1"/>
<dbReference type="eggNOG" id="KOG4660">
    <property type="taxonomic scope" value="Eukaryota"/>
</dbReference>
<keyword evidence="1" id="KW-0694">RNA-binding</keyword>
<dbReference type="InterPro" id="IPR035979">
    <property type="entry name" value="RBD_domain_sf"/>
</dbReference>
<evidence type="ECO:0000256" key="1">
    <source>
        <dbReference type="ARBA" id="ARBA00022884"/>
    </source>
</evidence>
<dbReference type="PANTHER" id="PTHR23189">
    <property type="entry name" value="RNA RECOGNITION MOTIF-CONTAINING"/>
    <property type="match status" value="1"/>
</dbReference>
<evidence type="ECO:0000259" key="2">
    <source>
        <dbReference type="Pfam" id="PF04059"/>
    </source>
</evidence>
<keyword evidence="4" id="KW-1185">Reference proteome</keyword>
<dbReference type="EMBL" id="KI397486">
    <property type="protein sequence ID" value="ERM95304.1"/>
    <property type="molecule type" value="Genomic_DNA"/>
</dbReference>
<evidence type="ECO:0000313" key="4">
    <source>
        <dbReference type="Proteomes" id="UP000017836"/>
    </source>
</evidence>
<dbReference type="Gramene" id="ERM95304">
    <property type="protein sequence ID" value="ERM95304"/>
    <property type="gene ID" value="AMTR_s00008p00120470"/>
</dbReference>
<dbReference type="AlphaFoldDB" id="W1NJA8"/>
<proteinExistence type="predicted"/>
<reference evidence="4" key="1">
    <citation type="journal article" date="2013" name="Science">
        <title>The Amborella genome and the evolution of flowering plants.</title>
        <authorList>
            <consortium name="Amborella Genome Project"/>
        </authorList>
    </citation>
    <scope>NUCLEOTIDE SEQUENCE [LARGE SCALE GENOMIC DNA]</scope>
</reference>
<dbReference type="GO" id="GO:0003723">
    <property type="term" value="F:RNA binding"/>
    <property type="evidence" value="ECO:0000318"/>
    <property type="project" value="GO_Central"/>
</dbReference>
<dbReference type="SUPFAM" id="SSF54928">
    <property type="entry name" value="RNA-binding domain, RBD"/>
    <property type="match status" value="1"/>
</dbReference>
<dbReference type="Pfam" id="PF04059">
    <property type="entry name" value="RRM_2"/>
    <property type="match status" value="1"/>
</dbReference>
<dbReference type="Proteomes" id="UP000017836">
    <property type="component" value="Unassembled WGS sequence"/>
</dbReference>
<dbReference type="Gene3D" id="3.30.70.330">
    <property type="match status" value="1"/>
</dbReference>
<sequence length="371" mass="42389">MLNPYAREFRPAILKNQQPLLIHPPIPSLSSHYCSSFEKYEVFPSIRMQPPSMYNDCSFSFCNPLFFNPTFKSRVDGSNATSITPFQTDNTVRAQTQKFEWKTMNNGRIGSGIRGSDLLKKKISAFPGGSRNGFNGVKGMTWRPKVRSDEKFVGIVSDKFEFKEEEAQKTTVMIKNIPNKISRKMLLNMLDEHCMQMNERFEDEDCRSEYDFVYLPMDFKNKCNLGYAFVNLTSVKAAQRLNVSFHKRQWKLLSSRKICEISFAKIQGKSALEGHFRNSNFQCETDEFLPVIFSPPRDAPFGVITIRGTFRVDLFSSSEEALLRAILLGLAPQYSILKASSGAYELRYDVISCHRRCLLGEVALEGCQIAQ</sequence>
<dbReference type="InterPro" id="IPR007201">
    <property type="entry name" value="Mei2-like_Rrm_C"/>
</dbReference>
<organism evidence="3 4">
    <name type="scientific">Amborella trichopoda</name>
    <dbReference type="NCBI Taxonomy" id="13333"/>
    <lineage>
        <taxon>Eukaryota</taxon>
        <taxon>Viridiplantae</taxon>
        <taxon>Streptophyta</taxon>
        <taxon>Embryophyta</taxon>
        <taxon>Tracheophyta</taxon>
        <taxon>Spermatophyta</taxon>
        <taxon>Magnoliopsida</taxon>
        <taxon>Amborellales</taxon>
        <taxon>Amborellaceae</taxon>
        <taxon>Amborella</taxon>
    </lineage>
</organism>
<accession>W1NJA8</accession>
<name>W1NJA8_AMBTC</name>
<evidence type="ECO:0000313" key="3">
    <source>
        <dbReference type="EMBL" id="ERM95304.1"/>
    </source>
</evidence>
<dbReference type="InterPro" id="IPR012677">
    <property type="entry name" value="Nucleotide-bd_a/b_plait_sf"/>
</dbReference>
<dbReference type="GO" id="GO:1990904">
    <property type="term" value="C:ribonucleoprotein complex"/>
    <property type="evidence" value="ECO:0000318"/>
    <property type="project" value="GO_Central"/>
</dbReference>
<protein>
    <recommendedName>
        <fullName evidence="2">Mei2-like C-terminal RNA recognition motif domain-containing protein</fullName>
    </recommendedName>
</protein>
<gene>
    <name evidence="3" type="ORF">AMTR_s00008p00120470</name>
</gene>